<accession>A0A6H1ZCM7</accession>
<dbReference type="PANTHER" id="PTHR12829">
    <property type="entry name" value="N6-ADENOSINE-METHYLTRANSFERASE"/>
    <property type="match status" value="1"/>
</dbReference>
<dbReference type="SUPFAM" id="SSF53335">
    <property type="entry name" value="S-adenosyl-L-methionine-dependent methyltransferases"/>
    <property type="match status" value="1"/>
</dbReference>
<dbReference type="Gene3D" id="3.40.50.150">
    <property type="entry name" value="Vaccinia Virus protein VP39"/>
    <property type="match status" value="1"/>
</dbReference>
<dbReference type="GO" id="GO:0001734">
    <property type="term" value="F:mRNA m(6)A methyltransferase activity"/>
    <property type="evidence" value="ECO:0007669"/>
    <property type="project" value="UniProtKB-ARBA"/>
</dbReference>
<keyword evidence="2 4" id="KW-0808">Transferase</keyword>
<dbReference type="InterPro" id="IPR002052">
    <property type="entry name" value="DNA_methylase_N6_adenine_CS"/>
</dbReference>
<dbReference type="Pfam" id="PF05063">
    <property type="entry name" value="MT-A70"/>
    <property type="match status" value="1"/>
</dbReference>
<name>A0A6H1ZCM7_9ZZZZ</name>
<evidence type="ECO:0000256" key="1">
    <source>
        <dbReference type="ARBA" id="ARBA00022603"/>
    </source>
</evidence>
<dbReference type="AlphaFoldDB" id="A0A6H1ZCM7"/>
<evidence type="ECO:0000313" key="4">
    <source>
        <dbReference type="EMBL" id="QJA45137.1"/>
    </source>
</evidence>
<dbReference type="InterPro" id="IPR007757">
    <property type="entry name" value="MT-A70-like"/>
</dbReference>
<dbReference type="PANTHER" id="PTHR12829:SF7">
    <property type="entry name" value="N6-ADENOSINE-METHYLTRANSFERASE CATALYTIC SUBUNIT"/>
    <property type="match status" value="1"/>
</dbReference>
<dbReference type="InterPro" id="IPR029063">
    <property type="entry name" value="SAM-dependent_MTases_sf"/>
</dbReference>
<organism evidence="4">
    <name type="scientific">viral metagenome</name>
    <dbReference type="NCBI Taxonomy" id="1070528"/>
    <lineage>
        <taxon>unclassified sequences</taxon>
        <taxon>metagenomes</taxon>
        <taxon>organismal metagenomes</taxon>
    </lineage>
</organism>
<keyword evidence="3" id="KW-0949">S-adenosyl-L-methionine</keyword>
<dbReference type="GO" id="GO:0032259">
    <property type="term" value="P:methylation"/>
    <property type="evidence" value="ECO:0007669"/>
    <property type="project" value="UniProtKB-KW"/>
</dbReference>
<dbReference type="PROSITE" id="PS00092">
    <property type="entry name" value="N6_MTASE"/>
    <property type="match status" value="1"/>
</dbReference>
<protein>
    <submittedName>
        <fullName evidence="4">Putative methyltransferase</fullName>
    </submittedName>
</protein>
<evidence type="ECO:0000313" key="5">
    <source>
        <dbReference type="EMBL" id="QJH97452.1"/>
    </source>
</evidence>
<evidence type="ECO:0000256" key="3">
    <source>
        <dbReference type="ARBA" id="ARBA00022691"/>
    </source>
</evidence>
<sequence length="184" mass="22055">MILFPNKKYQIIYVDPPWDIKIISRKVRPKQLDMPCKRMSYEEICNLPVKEICDDDQCHLFLWTTHKWLPKAFKVMEDWGFKYNCTLTWNKTYGFTPFSFMWSTEFLLYGQLKNKWKRPIGVGKFKTCFTEKPTGHSRKPSMVRNMIVGFCGDLPRIELFARPPKDLLFEDSSYRNWDLWGDEA</sequence>
<reference evidence="4" key="1">
    <citation type="submission" date="2020-03" db="EMBL/GenBank/DDBJ databases">
        <title>The deep terrestrial virosphere.</title>
        <authorList>
            <person name="Holmfeldt K."/>
            <person name="Nilsson E."/>
            <person name="Simone D."/>
            <person name="Lopez-Fernandez M."/>
            <person name="Wu X."/>
            <person name="de Brujin I."/>
            <person name="Lundin D."/>
            <person name="Andersson A."/>
            <person name="Bertilsson S."/>
            <person name="Dopson M."/>
        </authorList>
    </citation>
    <scope>NUCLEOTIDE SEQUENCE</scope>
    <source>
        <strain evidence="4">TM448A00186</strain>
        <strain evidence="5">TM448B01012</strain>
    </source>
</reference>
<evidence type="ECO:0000256" key="2">
    <source>
        <dbReference type="ARBA" id="ARBA00022679"/>
    </source>
</evidence>
<dbReference type="EMBL" id="MT144687">
    <property type="protein sequence ID" value="QJH97452.1"/>
    <property type="molecule type" value="Genomic_DNA"/>
</dbReference>
<gene>
    <name evidence="4" type="ORF">TM448A00186_0049</name>
    <name evidence="5" type="ORF">TM448B01012_0017</name>
</gene>
<dbReference type="PROSITE" id="PS51143">
    <property type="entry name" value="MT_A70"/>
    <property type="match status" value="1"/>
</dbReference>
<dbReference type="GO" id="GO:0003676">
    <property type="term" value="F:nucleic acid binding"/>
    <property type="evidence" value="ECO:0007669"/>
    <property type="project" value="InterPro"/>
</dbReference>
<keyword evidence="1 4" id="KW-0489">Methyltransferase</keyword>
<dbReference type="EMBL" id="MT143986">
    <property type="protein sequence ID" value="QJA45137.1"/>
    <property type="molecule type" value="Genomic_DNA"/>
</dbReference>
<proteinExistence type="predicted"/>